<dbReference type="NCBIfam" id="TIGR00040">
    <property type="entry name" value="yfcE"/>
    <property type="match status" value="1"/>
</dbReference>
<dbReference type="Pfam" id="PF12850">
    <property type="entry name" value="Metallophos_2"/>
    <property type="match status" value="1"/>
</dbReference>
<gene>
    <name evidence="4" type="ORF">JW984_05180</name>
</gene>
<dbReference type="Proteomes" id="UP000809273">
    <property type="component" value="Unassembled WGS sequence"/>
</dbReference>
<evidence type="ECO:0000259" key="3">
    <source>
        <dbReference type="Pfam" id="PF12850"/>
    </source>
</evidence>
<keyword evidence="2" id="KW-0479">Metal-binding</keyword>
<dbReference type="EC" id="3.1.4.-" evidence="2"/>
<comment type="cofactor">
    <cofactor evidence="2">
        <name>a divalent metal cation</name>
        <dbReference type="ChEBI" id="CHEBI:60240"/>
    </cofactor>
</comment>
<evidence type="ECO:0000313" key="4">
    <source>
        <dbReference type="EMBL" id="MBN1572574.1"/>
    </source>
</evidence>
<dbReference type="SUPFAM" id="SSF56300">
    <property type="entry name" value="Metallo-dependent phosphatases"/>
    <property type="match status" value="1"/>
</dbReference>
<dbReference type="InterPro" id="IPR024654">
    <property type="entry name" value="Calcineurin-like_PHP_lpxH"/>
</dbReference>
<evidence type="ECO:0000256" key="2">
    <source>
        <dbReference type="RuleBase" id="RU362039"/>
    </source>
</evidence>
<evidence type="ECO:0000256" key="1">
    <source>
        <dbReference type="ARBA" id="ARBA00008950"/>
    </source>
</evidence>
<proteinExistence type="inferred from homology"/>
<comment type="similarity">
    <text evidence="1 2">Belongs to the metallophosphoesterase superfamily. YfcE family.</text>
</comment>
<evidence type="ECO:0000313" key="5">
    <source>
        <dbReference type="Proteomes" id="UP000809273"/>
    </source>
</evidence>
<reference evidence="4" key="2">
    <citation type="submission" date="2021-01" db="EMBL/GenBank/DDBJ databases">
        <authorList>
            <person name="Hahn C.R."/>
            <person name="Youssef N.H."/>
            <person name="Elshahed M."/>
        </authorList>
    </citation>
    <scope>NUCLEOTIDE SEQUENCE</scope>
    <source>
        <strain evidence="4">Zod_Metabat.24</strain>
    </source>
</reference>
<dbReference type="GO" id="GO:0016787">
    <property type="term" value="F:hydrolase activity"/>
    <property type="evidence" value="ECO:0007669"/>
    <property type="project" value="UniProtKB-UniRule"/>
</dbReference>
<reference evidence="4" key="1">
    <citation type="journal article" date="2021" name="Environ. Microbiol.">
        <title>Genomic characterization of three novel Desulfobacterota classes expand the metabolic and phylogenetic diversity of the phylum.</title>
        <authorList>
            <person name="Murphy C.L."/>
            <person name="Biggerstaff J."/>
            <person name="Eichhorn A."/>
            <person name="Ewing E."/>
            <person name="Shahan R."/>
            <person name="Soriano D."/>
            <person name="Stewart S."/>
            <person name="VanMol K."/>
            <person name="Walker R."/>
            <person name="Walters P."/>
            <person name="Elshahed M.S."/>
            <person name="Youssef N.H."/>
        </authorList>
    </citation>
    <scope>NUCLEOTIDE SEQUENCE</scope>
    <source>
        <strain evidence="4">Zod_Metabat.24</strain>
    </source>
</reference>
<dbReference type="Gene3D" id="3.60.21.10">
    <property type="match status" value="1"/>
</dbReference>
<dbReference type="InterPro" id="IPR029052">
    <property type="entry name" value="Metallo-depent_PP-like"/>
</dbReference>
<dbReference type="InterPro" id="IPR000979">
    <property type="entry name" value="Phosphodiesterase_MJ0936/Vps29"/>
</dbReference>
<comment type="caution">
    <text evidence="4">The sequence shown here is derived from an EMBL/GenBank/DDBJ whole genome shotgun (WGS) entry which is preliminary data.</text>
</comment>
<sequence length="163" mass="17986">MRIGVISDTHISSVGDDFKDFVKIHFSDVDVIIHAGDFIDVSVAEYLYNYAELNFYGVSGNMDRGVIQDELPKKRVENFDGVRIGIIHGWGSPSDLPSRVAAEFSVDSVDCVVFGHSHTAMNRREGGVLLFNPGAPFDRRFSRDNTIGYLTVDSGIEGEIVSI</sequence>
<dbReference type="AlphaFoldDB" id="A0A9D8KDB0"/>
<dbReference type="GO" id="GO:0046872">
    <property type="term" value="F:metal ion binding"/>
    <property type="evidence" value="ECO:0007669"/>
    <property type="project" value="UniProtKB-KW"/>
</dbReference>
<name>A0A9D8KDB0_9DELT</name>
<organism evidence="4 5">
    <name type="scientific">Candidatus Zymogenus saltonus</name>
    <dbReference type="NCBI Taxonomy" id="2844893"/>
    <lineage>
        <taxon>Bacteria</taxon>
        <taxon>Deltaproteobacteria</taxon>
        <taxon>Candidatus Zymogenia</taxon>
        <taxon>Candidatus Zymogeniales</taxon>
        <taxon>Candidatus Zymogenaceae</taxon>
        <taxon>Candidatus Zymogenus</taxon>
    </lineage>
</organism>
<accession>A0A9D8KDB0</accession>
<protein>
    <recommendedName>
        <fullName evidence="2">Phosphoesterase</fullName>
        <ecNumber evidence="2">3.1.4.-</ecNumber>
    </recommendedName>
</protein>
<dbReference type="PANTHER" id="PTHR11124">
    <property type="entry name" value="VACUOLAR SORTING PROTEIN VPS29"/>
    <property type="match status" value="1"/>
</dbReference>
<feature type="domain" description="Calcineurin-like phosphoesterase" evidence="3">
    <location>
        <begin position="1"/>
        <end position="154"/>
    </location>
</feature>
<dbReference type="EMBL" id="JAFGIX010000025">
    <property type="protein sequence ID" value="MBN1572574.1"/>
    <property type="molecule type" value="Genomic_DNA"/>
</dbReference>